<feature type="repeat" description="PPR" evidence="3">
    <location>
        <begin position="364"/>
        <end position="394"/>
    </location>
</feature>
<dbReference type="GO" id="GO:0009451">
    <property type="term" value="P:RNA modification"/>
    <property type="evidence" value="ECO:0007669"/>
    <property type="project" value="InterPro"/>
</dbReference>
<dbReference type="NCBIfam" id="TIGR00756">
    <property type="entry name" value="PPR"/>
    <property type="match status" value="8"/>
</dbReference>
<keyword evidence="1" id="KW-0677">Repeat</keyword>
<feature type="repeat" description="PPR" evidence="3">
    <location>
        <begin position="191"/>
        <end position="225"/>
    </location>
</feature>
<sequence>MSKIKFLQHRSVISPPNTITSISLAAVPPSTIAVESESKSQLVQIHAQLIRTQLISDSFLASRIVSLICSSTEPHMDYARKVFDQILQPNVLAWNSMIRGYTKNKSPLDGLLMYKFMLSRGIYPDSYTLSVVTRACAQVMGLQIGESVHAMVIRLGFGSDMFVMSGLVNLYGNSRNIVSARDVFDEMPERDVVTWTSILSSYGVLNKWDDVLQLFDEMIREGLEPNKVTFMNLLSACGQYQNSEQAEWLHCQISKYGFDSDIDVSNSLISAYARCQLMPKALEVFTKMPVKNTISWNALIVGYMQNELHKEALKTFQEMVSCCYNAKPDEITISSALSACAQLCDRYQGNLLHSYVMDNNMNCDTFICNSLINMYAKCEDISMAEQIFREIPERDVVSWTAMISGYVKGGRFTEALNLFDEMRRAGMAPNAVTLVSLLSACSKIGSLVKGKEIHEYIKESNVIMDACLESALVDMYAKCGRIETALKVFNDMNGQNTLAFNSMITGLANYGQAEEAIKLFNKMEKLDRCKPDSVTLKAVLSACAHSGMVSEAFRIFHSMSKSYDVCVDLDHYGCMVDLLGRAGLVEQALNFVKNMPVKPNHVIWGSLLAACRVHHRPDIGEEIVNSITMPDAGAHVLVSNLYAESGRWDDVRRERELMCRNRIEKLPGCSSI</sequence>
<evidence type="ECO:0000313" key="5">
    <source>
        <dbReference type="Proteomes" id="UP001140206"/>
    </source>
</evidence>
<dbReference type="InterPro" id="IPR046848">
    <property type="entry name" value="E_motif"/>
</dbReference>
<name>A0AAV8BNR3_9POAL</name>
<proteinExistence type="predicted"/>
<dbReference type="Pfam" id="PF01535">
    <property type="entry name" value="PPR"/>
    <property type="match status" value="2"/>
</dbReference>
<feature type="repeat" description="PPR" evidence="3">
    <location>
        <begin position="532"/>
        <end position="562"/>
    </location>
</feature>
<dbReference type="Pfam" id="PF13041">
    <property type="entry name" value="PPR_2"/>
    <property type="match status" value="5"/>
</dbReference>
<dbReference type="Gene3D" id="1.25.40.10">
    <property type="entry name" value="Tetratricopeptide repeat domain"/>
    <property type="match status" value="5"/>
</dbReference>
<dbReference type="FunFam" id="1.25.40.10:FF:000073">
    <property type="entry name" value="Pentatricopeptide repeat-containing protein chloroplastic"/>
    <property type="match status" value="1"/>
</dbReference>
<organism evidence="4 5">
    <name type="scientific">Rhynchospora pubera</name>
    <dbReference type="NCBI Taxonomy" id="906938"/>
    <lineage>
        <taxon>Eukaryota</taxon>
        <taxon>Viridiplantae</taxon>
        <taxon>Streptophyta</taxon>
        <taxon>Embryophyta</taxon>
        <taxon>Tracheophyta</taxon>
        <taxon>Spermatophyta</taxon>
        <taxon>Magnoliopsida</taxon>
        <taxon>Liliopsida</taxon>
        <taxon>Poales</taxon>
        <taxon>Cyperaceae</taxon>
        <taxon>Cyperoideae</taxon>
        <taxon>Rhynchosporeae</taxon>
        <taxon>Rhynchospora</taxon>
    </lineage>
</organism>
<dbReference type="FunFam" id="1.25.40.10:FF:000436">
    <property type="entry name" value="Pentatricopeptide repeat-containing protein At5g39350 family"/>
    <property type="match status" value="1"/>
</dbReference>
<dbReference type="GO" id="GO:0003729">
    <property type="term" value="F:mRNA binding"/>
    <property type="evidence" value="ECO:0007669"/>
    <property type="project" value="UniProtKB-ARBA"/>
</dbReference>
<feature type="repeat" description="PPR" evidence="3">
    <location>
        <begin position="292"/>
        <end position="326"/>
    </location>
</feature>
<feature type="repeat" description="PPR" evidence="3">
    <location>
        <begin position="496"/>
        <end position="530"/>
    </location>
</feature>
<keyword evidence="5" id="KW-1185">Reference proteome</keyword>
<keyword evidence="2" id="KW-0809">Transit peptide</keyword>
<feature type="repeat" description="PPR" evidence="3">
    <location>
        <begin position="90"/>
        <end position="124"/>
    </location>
</feature>
<evidence type="ECO:0000256" key="3">
    <source>
        <dbReference type="PROSITE-ProRule" id="PRU00708"/>
    </source>
</evidence>
<dbReference type="SUPFAM" id="SSF48452">
    <property type="entry name" value="TPR-like"/>
    <property type="match status" value="1"/>
</dbReference>
<reference evidence="4" key="1">
    <citation type="submission" date="2022-08" db="EMBL/GenBank/DDBJ databases">
        <authorList>
            <person name="Marques A."/>
        </authorList>
    </citation>
    <scope>NUCLEOTIDE SEQUENCE</scope>
    <source>
        <strain evidence="4">RhyPub2mFocal</strain>
        <tissue evidence="4">Leaves</tissue>
    </source>
</reference>
<dbReference type="PROSITE" id="PS51375">
    <property type="entry name" value="PPR"/>
    <property type="match status" value="7"/>
</dbReference>
<dbReference type="InterPro" id="IPR011990">
    <property type="entry name" value="TPR-like_helical_dom_sf"/>
</dbReference>
<evidence type="ECO:0000256" key="2">
    <source>
        <dbReference type="ARBA" id="ARBA00022946"/>
    </source>
</evidence>
<gene>
    <name evidence="4" type="ORF">LUZ62_001968</name>
</gene>
<comment type="caution">
    <text evidence="4">The sequence shown here is derived from an EMBL/GenBank/DDBJ whole genome shotgun (WGS) entry which is preliminary data.</text>
</comment>
<dbReference type="InterPro" id="IPR046960">
    <property type="entry name" value="PPR_At4g14850-like_plant"/>
</dbReference>
<protein>
    <submittedName>
        <fullName evidence="4">Pentatricopeptide repeat-containing protein</fullName>
    </submittedName>
</protein>
<feature type="repeat" description="PPR" evidence="3">
    <location>
        <begin position="395"/>
        <end position="429"/>
    </location>
</feature>
<dbReference type="Pfam" id="PF20431">
    <property type="entry name" value="E_motif"/>
    <property type="match status" value="1"/>
</dbReference>
<accession>A0AAV8BNR3</accession>
<dbReference type="PANTHER" id="PTHR24015">
    <property type="entry name" value="OS07G0578800 PROTEIN-RELATED"/>
    <property type="match status" value="1"/>
</dbReference>
<evidence type="ECO:0000256" key="1">
    <source>
        <dbReference type="ARBA" id="ARBA00022737"/>
    </source>
</evidence>
<evidence type="ECO:0000313" key="4">
    <source>
        <dbReference type="EMBL" id="KAJ4744847.1"/>
    </source>
</evidence>
<dbReference type="Proteomes" id="UP001140206">
    <property type="component" value="Unassembled WGS sequence"/>
</dbReference>
<dbReference type="FunFam" id="1.25.40.10:FF:000090">
    <property type="entry name" value="Pentatricopeptide repeat-containing protein, chloroplastic"/>
    <property type="match status" value="1"/>
</dbReference>
<dbReference type="EMBL" id="JAMFTS010000013">
    <property type="protein sequence ID" value="KAJ4744847.1"/>
    <property type="molecule type" value="Genomic_DNA"/>
</dbReference>
<dbReference type="FunFam" id="1.25.40.10:FF:000344">
    <property type="entry name" value="Pentatricopeptide repeat-containing protein"/>
    <property type="match status" value="1"/>
</dbReference>
<dbReference type="InterPro" id="IPR002885">
    <property type="entry name" value="PPR_rpt"/>
</dbReference>
<dbReference type="AlphaFoldDB" id="A0AAV8BNR3"/>
<dbReference type="PANTHER" id="PTHR24015:SF553">
    <property type="entry name" value="DYW DOMAIN-CONTAINING PROTEIN"/>
    <property type="match status" value="1"/>
</dbReference>